<evidence type="ECO:0000313" key="7">
    <source>
        <dbReference type="EMBL" id="SHN46848.1"/>
    </source>
</evidence>
<dbReference type="PANTHER" id="PTHR47359:SF3">
    <property type="entry name" value="NLP_P60 DOMAIN-CONTAINING PROTEIN-RELATED"/>
    <property type="match status" value="1"/>
</dbReference>
<dbReference type="InterPro" id="IPR051794">
    <property type="entry name" value="PG_Endopeptidase_C40"/>
</dbReference>
<organism evidence="7 8">
    <name type="scientific">Cryptosporangium aurantiacum</name>
    <dbReference type="NCBI Taxonomy" id="134849"/>
    <lineage>
        <taxon>Bacteria</taxon>
        <taxon>Bacillati</taxon>
        <taxon>Actinomycetota</taxon>
        <taxon>Actinomycetes</taxon>
        <taxon>Cryptosporangiales</taxon>
        <taxon>Cryptosporangiaceae</taxon>
        <taxon>Cryptosporangium</taxon>
    </lineage>
</organism>
<feature type="region of interest" description="Disordered" evidence="5">
    <location>
        <begin position="15"/>
        <end position="54"/>
    </location>
</feature>
<name>A0A1M7RL95_9ACTN</name>
<feature type="compositionally biased region" description="Polar residues" evidence="5">
    <location>
        <begin position="26"/>
        <end position="36"/>
    </location>
</feature>
<keyword evidence="2" id="KW-0645">Protease</keyword>
<evidence type="ECO:0000256" key="4">
    <source>
        <dbReference type="ARBA" id="ARBA00022807"/>
    </source>
</evidence>
<comment type="similarity">
    <text evidence="1">Belongs to the peptidase C40 family.</text>
</comment>
<reference evidence="7 8" key="1">
    <citation type="submission" date="2016-11" db="EMBL/GenBank/DDBJ databases">
        <authorList>
            <person name="Jaros S."/>
            <person name="Januszkiewicz K."/>
            <person name="Wedrychowicz H."/>
        </authorList>
    </citation>
    <scope>NUCLEOTIDE SEQUENCE [LARGE SCALE GENOMIC DNA]</scope>
    <source>
        <strain evidence="7 8">DSM 46144</strain>
    </source>
</reference>
<evidence type="ECO:0000256" key="2">
    <source>
        <dbReference type="ARBA" id="ARBA00022670"/>
    </source>
</evidence>
<dbReference type="SUPFAM" id="SSF54001">
    <property type="entry name" value="Cysteine proteinases"/>
    <property type="match status" value="1"/>
</dbReference>
<evidence type="ECO:0000256" key="5">
    <source>
        <dbReference type="SAM" id="MobiDB-lite"/>
    </source>
</evidence>
<dbReference type="Proteomes" id="UP000184440">
    <property type="component" value="Unassembled WGS sequence"/>
</dbReference>
<dbReference type="GO" id="GO:0006508">
    <property type="term" value="P:proteolysis"/>
    <property type="evidence" value="ECO:0007669"/>
    <property type="project" value="UniProtKB-KW"/>
</dbReference>
<dbReference type="PROSITE" id="PS51935">
    <property type="entry name" value="NLPC_P60"/>
    <property type="match status" value="1"/>
</dbReference>
<dbReference type="InterPro" id="IPR000064">
    <property type="entry name" value="NLP_P60_dom"/>
</dbReference>
<evidence type="ECO:0000256" key="1">
    <source>
        <dbReference type="ARBA" id="ARBA00007074"/>
    </source>
</evidence>
<sequence>MEGLSLHTVHSHRCALPANQYERTETSSQNRPYTGKNTGGARHRAVSGPKHRAVTRRTPLRTTALVGVLAGSLGAGLVGVTASPAAAAVPAAAKLSGATSVTTGSRATLHAIGTVDGKPAAYKSFSLQYQSSKGWRTVSTKKARPSGQLEWTVTIGGTSNWRVVLFVNGTQKTLSPNHHVKAKSSGSAVVKAASRQAGKPYRFGAAGPNSFDCSGLTQYVFKQFGKSLPHSATKQARYGRSVSKSAKQPGDLILFGSGSYYSHAAIYAGGNYMWDASTAGQPVAKRKIWSNTYVVRRLV</sequence>
<dbReference type="EMBL" id="FRCS01000018">
    <property type="protein sequence ID" value="SHN46848.1"/>
    <property type="molecule type" value="Genomic_DNA"/>
</dbReference>
<accession>A0A1M7RL95</accession>
<proteinExistence type="inferred from homology"/>
<dbReference type="OrthoDB" id="5177647at2"/>
<dbReference type="PANTHER" id="PTHR47359">
    <property type="entry name" value="PEPTIDOGLYCAN DL-ENDOPEPTIDASE CWLO"/>
    <property type="match status" value="1"/>
</dbReference>
<feature type="domain" description="NlpC/P60" evidence="6">
    <location>
        <begin position="183"/>
        <end position="299"/>
    </location>
</feature>
<dbReference type="InterPro" id="IPR038765">
    <property type="entry name" value="Papain-like_cys_pep_sf"/>
</dbReference>
<dbReference type="STRING" id="134849.SAMN05443668_11880"/>
<keyword evidence="4" id="KW-0788">Thiol protease</keyword>
<keyword evidence="8" id="KW-1185">Reference proteome</keyword>
<feature type="compositionally biased region" description="Basic residues" evidence="5">
    <location>
        <begin position="41"/>
        <end position="54"/>
    </location>
</feature>
<keyword evidence="3" id="KW-0378">Hydrolase</keyword>
<dbReference type="GO" id="GO:0008234">
    <property type="term" value="F:cysteine-type peptidase activity"/>
    <property type="evidence" value="ECO:0007669"/>
    <property type="project" value="UniProtKB-KW"/>
</dbReference>
<dbReference type="Pfam" id="PF00877">
    <property type="entry name" value="NLPC_P60"/>
    <property type="match status" value="1"/>
</dbReference>
<protein>
    <submittedName>
        <fullName evidence="7">NlpC/P60 family protein</fullName>
    </submittedName>
</protein>
<evidence type="ECO:0000313" key="8">
    <source>
        <dbReference type="Proteomes" id="UP000184440"/>
    </source>
</evidence>
<evidence type="ECO:0000259" key="6">
    <source>
        <dbReference type="PROSITE" id="PS51935"/>
    </source>
</evidence>
<dbReference type="AlphaFoldDB" id="A0A1M7RL95"/>
<gene>
    <name evidence="7" type="ORF">SAMN05443668_11880</name>
</gene>
<dbReference type="Gene3D" id="3.90.1720.10">
    <property type="entry name" value="endopeptidase domain like (from Nostoc punctiforme)"/>
    <property type="match status" value="1"/>
</dbReference>
<evidence type="ECO:0000256" key="3">
    <source>
        <dbReference type="ARBA" id="ARBA00022801"/>
    </source>
</evidence>